<dbReference type="RefSeq" id="WP_179769796.1">
    <property type="nucleotide sequence ID" value="NZ_JACCFO010000001.1"/>
</dbReference>
<organism evidence="7 8">
    <name type="scientific">Streptomonospora nanhaiensis</name>
    <dbReference type="NCBI Taxonomy" id="1323731"/>
    <lineage>
        <taxon>Bacteria</taxon>
        <taxon>Bacillati</taxon>
        <taxon>Actinomycetota</taxon>
        <taxon>Actinomycetes</taxon>
        <taxon>Streptosporangiales</taxon>
        <taxon>Nocardiopsidaceae</taxon>
        <taxon>Streptomonospora</taxon>
    </lineage>
</organism>
<keyword evidence="2" id="KW-0813">Transport</keyword>
<dbReference type="Gene3D" id="3.40.50.300">
    <property type="entry name" value="P-loop containing nucleotide triphosphate hydrolases"/>
    <property type="match status" value="1"/>
</dbReference>
<evidence type="ECO:0000256" key="5">
    <source>
        <dbReference type="SAM" id="MobiDB-lite"/>
    </source>
</evidence>
<evidence type="ECO:0000313" key="7">
    <source>
        <dbReference type="EMBL" id="NYI98701.1"/>
    </source>
</evidence>
<name>A0A853BW32_9ACTN</name>
<evidence type="ECO:0000256" key="1">
    <source>
        <dbReference type="ARBA" id="ARBA00005417"/>
    </source>
</evidence>
<keyword evidence="4 7" id="KW-0067">ATP-binding</keyword>
<keyword evidence="3" id="KW-0547">Nucleotide-binding</keyword>
<dbReference type="GO" id="GO:0016887">
    <property type="term" value="F:ATP hydrolysis activity"/>
    <property type="evidence" value="ECO:0007669"/>
    <property type="project" value="InterPro"/>
</dbReference>
<protein>
    <submittedName>
        <fullName evidence="7">ABC-2 type transport system ATP-binding protein</fullName>
    </submittedName>
</protein>
<dbReference type="PROSITE" id="PS50893">
    <property type="entry name" value="ABC_TRANSPORTER_2"/>
    <property type="match status" value="1"/>
</dbReference>
<evidence type="ECO:0000256" key="3">
    <source>
        <dbReference type="ARBA" id="ARBA00022741"/>
    </source>
</evidence>
<dbReference type="InterPro" id="IPR003439">
    <property type="entry name" value="ABC_transporter-like_ATP-bd"/>
</dbReference>
<dbReference type="EMBL" id="JACCFO010000001">
    <property type="protein sequence ID" value="NYI98701.1"/>
    <property type="molecule type" value="Genomic_DNA"/>
</dbReference>
<dbReference type="InterPro" id="IPR003593">
    <property type="entry name" value="AAA+_ATPase"/>
</dbReference>
<accession>A0A853BW32</accession>
<evidence type="ECO:0000256" key="4">
    <source>
        <dbReference type="ARBA" id="ARBA00022840"/>
    </source>
</evidence>
<evidence type="ECO:0000313" key="8">
    <source>
        <dbReference type="Proteomes" id="UP000575985"/>
    </source>
</evidence>
<dbReference type="GO" id="GO:0005524">
    <property type="term" value="F:ATP binding"/>
    <property type="evidence" value="ECO:0007669"/>
    <property type="project" value="UniProtKB-KW"/>
</dbReference>
<dbReference type="SMART" id="SM00382">
    <property type="entry name" value="AAA"/>
    <property type="match status" value="1"/>
</dbReference>
<sequence length="331" mass="34334">MLKVRDLTKRYGETTAVDGLTFEVAPGRVTGFLGPNGAGKSTTMRLLLGLDRPTSGTALVNGRPYADLAAPAREVGALLDASAGHPGRTARAHLLALARGTGVAAARVGEVLETVGLASAARRRIGAFSLGMRQRLGIAAALLGDPATVIFDEPVNGLDLDGVLWVRGLVRRLADEGRTVFVSSHLMGELQLVADHLVVVGGGRLVADAPMAELIAAWSRTHVVVRSPDAADLAARLRAARAEGGEPVEVAAEAPGELRVRGLAPEAVGDIAHAAGARIHSLYREETSLEQAYLELTESAVHYAAGRRADTGAAPGPGAPGAPAPRRGRRR</sequence>
<dbReference type="PROSITE" id="PS00211">
    <property type="entry name" value="ABC_TRANSPORTER_1"/>
    <property type="match status" value="1"/>
</dbReference>
<evidence type="ECO:0000256" key="2">
    <source>
        <dbReference type="ARBA" id="ARBA00022448"/>
    </source>
</evidence>
<dbReference type="SUPFAM" id="SSF52540">
    <property type="entry name" value="P-loop containing nucleoside triphosphate hydrolases"/>
    <property type="match status" value="1"/>
</dbReference>
<reference evidence="7 8" key="1">
    <citation type="submission" date="2020-07" db="EMBL/GenBank/DDBJ databases">
        <title>Sequencing the genomes of 1000 actinobacteria strains.</title>
        <authorList>
            <person name="Klenk H.-P."/>
        </authorList>
    </citation>
    <scope>NUCLEOTIDE SEQUENCE [LARGE SCALE GENOMIC DNA]</scope>
    <source>
        <strain evidence="7 8">DSM 45927</strain>
    </source>
</reference>
<dbReference type="PANTHER" id="PTHR43335:SF4">
    <property type="entry name" value="ABC TRANSPORTER, ATP-BINDING PROTEIN"/>
    <property type="match status" value="1"/>
</dbReference>
<dbReference type="AlphaFoldDB" id="A0A853BW32"/>
<dbReference type="Pfam" id="PF00005">
    <property type="entry name" value="ABC_tran"/>
    <property type="match status" value="1"/>
</dbReference>
<dbReference type="InterPro" id="IPR017871">
    <property type="entry name" value="ABC_transporter-like_CS"/>
</dbReference>
<comment type="similarity">
    <text evidence="1">Belongs to the ABC transporter superfamily.</text>
</comment>
<keyword evidence="8" id="KW-1185">Reference proteome</keyword>
<dbReference type="InterPro" id="IPR027417">
    <property type="entry name" value="P-loop_NTPase"/>
</dbReference>
<feature type="domain" description="ABC transporter" evidence="6">
    <location>
        <begin position="2"/>
        <end position="227"/>
    </location>
</feature>
<dbReference type="PANTHER" id="PTHR43335">
    <property type="entry name" value="ABC TRANSPORTER, ATP-BINDING PROTEIN"/>
    <property type="match status" value="1"/>
</dbReference>
<gene>
    <name evidence="7" type="ORF">HNR12_004978</name>
</gene>
<proteinExistence type="inferred from homology"/>
<dbReference type="Proteomes" id="UP000575985">
    <property type="component" value="Unassembled WGS sequence"/>
</dbReference>
<evidence type="ECO:0000259" key="6">
    <source>
        <dbReference type="PROSITE" id="PS50893"/>
    </source>
</evidence>
<feature type="region of interest" description="Disordered" evidence="5">
    <location>
        <begin position="307"/>
        <end position="331"/>
    </location>
</feature>
<comment type="caution">
    <text evidence="7">The sequence shown here is derived from an EMBL/GenBank/DDBJ whole genome shotgun (WGS) entry which is preliminary data.</text>
</comment>